<proteinExistence type="predicted"/>
<evidence type="ECO:0000313" key="2">
    <source>
        <dbReference type="Proteomes" id="UP000813385"/>
    </source>
</evidence>
<sequence>MPSVRVPALHPPELLARIGRCLSFGCDEAQTRRAAGLVRRIAHDGATLRAAQLGALAGDGQGIVRRARIELPQPVEGSQAGLSSPPPRYIPTDVCVPRQSADSSSTCVSLGVTSSRQLLSGIAERLFEQKMRRAPTAEERAVIRRGSRHLSTEDWTVNVLQPVKPRDVLSIYPWIRIQPDNGARERHPVLLQAWVWSHVAMAPVAEMKCALPEKLPEGYLEILHELAGAPDPRGAEEVAAAVKALEKETWDRDDAVEDMGGA</sequence>
<dbReference type="Proteomes" id="UP000813385">
    <property type="component" value="Unassembled WGS sequence"/>
</dbReference>
<gene>
    <name evidence="1" type="ORF">B0T11DRAFT_353364</name>
</gene>
<comment type="caution">
    <text evidence="1">The sequence shown here is derived from an EMBL/GenBank/DDBJ whole genome shotgun (WGS) entry which is preliminary data.</text>
</comment>
<evidence type="ECO:0000313" key="1">
    <source>
        <dbReference type="EMBL" id="KAH7363248.1"/>
    </source>
</evidence>
<reference evidence="1" key="1">
    <citation type="journal article" date="2021" name="Nat. Commun.">
        <title>Genetic determinants of endophytism in the Arabidopsis root mycobiome.</title>
        <authorList>
            <person name="Mesny F."/>
            <person name="Miyauchi S."/>
            <person name="Thiergart T."/>
            <person name="Pickel B."/>
            <person name="Atanasova L."/>
            <person name="Karlsson M."/>
            <person name="Huettel B."/>
            <person name="Barry K.W."/>
            <person name="Haridas S."/>
            <person name="Chen C."/>
            <person name="Bauer D."/>
            <person name="Andreopoulos W."/>
            <person name="Pangilinan J."/>
            <person name="LaButti K."/>
            <person name="Riley R."/>
            <person name="Lipzen A."/>
            <person name="Clum A."/>
            <person name="Drula E."/>
            <person name="Henrissat B."/>
            <person name="Kohler A."/>
            <person name="Grigoriev I.V."/>
            <person name="Martin F.M."/>
            <person name="Hacquard S."/>
        </authorList>
    </citation>
    <scope>NUCLEOTIDE SEQUENCE</scope>
    <source>
        <strain evidence="1">MPI-CAGE-AT-0016</strain>
    </source>
</reference>
<dbReference type="AlphaFoldDB" id="A0A8K0TMT0"/>
<accession>A0A8K0TMT0</accession>
<dbReference type="OrthoDB" id="5538558at2759"/>
<keyword evidence="2" id="KW-1185">Reference proteome</keyword>
<protein>
    <submittedName>
        <fullName evidence="1">Uncharacterized protein</fullName>
    </submittedName>
</protein>
<name>A0A8K0TMT0_9PEZI</name>
<organism evidence="1 2">
    <name type="scientific">Plectosphaerella cucumerina</name>
    <dbReference type="NCBI Taxonomy" id="40658"/>
    <lineage>
        <taxon>Eukaryota</taxon>
        <taxon>Fungi</taxon>
        <taxon>Dikarya</taxon>
        <taxon>Ascomycota</taxon>
        <taxon>Pezizomycotina</taxon>
        <taxon>Sordariomycetes</taxon>
        <taxon>Hypocreomycetidae</taxon>
        <taxon>Glomerellales</taxon>
        <taxon>Plectosphaerellaceae</taxon>
        <taxon>Plectosphaerella</taxon>
    </lineage>
</organism>
<dbReference type="EMBL" id="JAGPXD010000003">
    <property type="protein sequence ID" value="KAH7363248.1"/>
    <property type="molecule type" value="Genomic_DNA"/>
</dbReference>